<dbReference type="Gene3D" id="3.20.20.190">
    <property type="entry name" value="Phosphatidylinositol (PI) phosphodiesterase"/>
    <property type="match status" value="1"/>
</dbReference>
<dbReference type="InterPro" id="IPR017946">
    <property type="entry name" value="PLC-like_Pdiesterase_TIM-brl"/>
</dbReference>
<evidence type="ECO:0000256" key="4">
    <source>
        <dbReference type="ARBA" id="ARBA00030474"/>
    </source>
</evidence>
<evidence type="ECO:0000256" key="1">
    <source>
        <dbReference type="ARBA" id="ARBA00001316"/>
    </source>
</evidence>
<proteinExistence type="predicted"/>
<evidence type="ECO:0000256" key="3">
    <source>
        <dbReference type="ARBA" id="ARBA00019758"/>
    </source>
</evidence>
<feature type="domain" description="Phosphatidylinositol-specific phospholipase C X" evidence="6">
    <location>
        <begin position="343"/>
        <end position="504"/>
    </location>
</feature>
<organism evidence="7 8">
    <name type="scientific">Mucilaginibacter mallensis</name>
    <dbReference type="NCBI Taxonomy" id="652787"/>
    <lineage>
        <taxon>Bacteria</taxon>
        <taxon>Pseudomonadati</taxon>
        <taxon>Bacteroidota</taxon>
        <taxon>Sphingobacteriia</taxon>
        <taxon>Sphingobacteriales</taxon>
        <taxon>Sphingobacteriaceae</taxon>
        <taxon>Mucilaginibacter</taxon>
    </lineage>
</organism>
<name>A0A1H2CBZ5_MUCMA</name>
<dbReference type="PANTHER" id="PTHR13593">
    <property type="match status" value="1"/>
</dbReference>
<dbReference type="InterPro" id="IPR000909">
    <property type="entry name" value="PLipase_C_PInositol-sp_X_dom"/>
</dbReference>
<dbReference type="PROSITE" id="PS50007">
    <property type="entry name" value="PIPLC_X_DOMAIN"/>
    <property type="match status" value="1"/>
</dbReference>
<dbReference type="EC" id="4.6.1.13" evidence="2"/>
<evidence type="ECO:0000256" key="2">
    <source>
        <dbReference type="ARBA" id="ARBA00012581"/>
    </source>
</evidence>
<dbReference type="SMART" id="SM00148">
    <property type="entry name" value="PLCXc"/>
    <property type="match status" value="1"/>
</dbReference>
<gene>
    <name evidence="7" type="ORF">SAMN05216490_4828</name>
</gene>
<protein>
    <recommendedName>
        <fullName evidence="3">1-phosphatidylinositol phosphodiesterase</fullName>
        <ecNumber evidence="2">4.6.1.13</ecNumber>
    </recommendedName>
    <alternativeName>
        <fullName evidence="4">Phosphatidylinositol diacylglycerol-lyase</fullName>
    </alternativeName>
    <alternativeName>
        <fullName evidence="5">Phosphatidylinositol-specific phospholipase C</fullName>
    </alternativeName>
</protein>
<keyword evidence="8" id="KW-1185">Reference proteome</keyword>
<dbReference type="GO" id="GO:0004436">
    <property type="term" value="F:phosphatidylinositol diacylglycerol-lyase activity"/>
    <property type="evidence" value="ECO:0007669"/>
    <property type="project" value="UniProtKB-EC"/>
</dbReference>
<evidence type="ECO:0000313" key="8">
    <source>
        <dbReference type="Proteomes" id="UP000199679"/>
    </source>
</evidence>
<dbReference type="PANTHER" id="PTHR13593:SF113">
    <property type="entry name" value="SI:DKEY-266F7.9"/>
    <property type="match status" value="1"/>
</dbReference>
<dbReference type="GO" id="GO:0008081">
    <property type="term" value="F:phosphoric diester hydrolase activity"/>
    <property type="evidence" value="ECO:0007669"/>
    <property type="project" value="InterPro"/>
</dbReference>
<reference evidence="7 8" key="1">
    <citation type="submission" date="2016-10" db="EMBL/GenBank/DDBJ databases">
        <authorList>
            <person name="de Groot N.N."/>
        </authorList>
    </citation>
    <scope>NUCLEOTIDE SEQUENCE [LARGE SCALE GENOMIC DNA]</scope>
    <source>
        <strain evidence="7 8">MP1X4</strain>
    </source>
</reference>
<dbReference type="SUPFAM" id="SSF89372">
    <property type="entry name" value="Fucose-specific lectin"/>
    <property type="match status" value="1"/>
</dbReference>
<evidence type="ECO:0000256" key="5">
    <source>
        <dbReference type="ARBA" id="ARBA00030782"/>
    </source>
</evidence>
<dbReference type="Proteomes" id="UP000199679">
    <property type="component" value="Chromosome I"/>
</dbReference>
<dbReference type="OrthoDB" id="2079904at2"/>
<comment type="catalytic activity">
    <reaction evidence="1">
        <text>a 1,2-diacyl-sn-glycero-3-phospho-(1D-myo-inositol) = 1D-myo-inositol 1,2-cyclic phosphate + a 1,2-diacyl-sn-glycerol</text>
        <dbReference type="Rhea" id="RHEA:17093"/>
        <dbReference type="ChEBI" id="CHEBI:17815"/>
        <dbReference type="ChEBI" id="CHEBI:57880"/>
        <dbReference type="ChEBI" id="CHEBI:58484"/>
        <dbReference type="EC" id="4.6.1.13"/>
    </reaction>
</comment>
<sequence>MKVLKVIAALIYFIIFAGLISLHAQDLSFSQPINFLPAAHTDKAIDITNFKGGYFVTWKDAGSTGNIHVSYIGNQNSTNFSANEATAGNEESAYAPVFRVVNNHIYALWLSTDGSLKYMINNSDTSFNTESIHTLSFNTPAKLRSGITASTVDGRLVIASHTDSKYDMAIAVIDADDNGILKPADLQTIPGKKSGEYPFVVTLSTNIIRICYKSSSDQGVYYSDFDPVAKTWSADVRVGKSKTQVSPAVYHSFNTTRLFYIWKGYKQDNHLYYATETEQGRPNNERVLPDFFTTTNPVSICTVDDKKFILAFVGMDKKLYLSYFTNYNPARWMEDFLFPAKGNLTLKDIVIPGSHDAGMSALNGTGGAQAGSINPCNTLTQTQNIGSQLNAGLRMFDLRVGKYKNQFYIKHSSSDCMGDAIGGGYGERFNDILDSVKTFLDHHKKEFIILTFSHFCPTEASASNVADSIVSVLGKDHIYNNKGKSIDQIKLNDLAGKVLIAFEKYSYPDKMIDSNSMADAGKTFLNFRRKYAATNQITNLVAAEEQFFTSMKDGVSKNDLIRLDWQLTQSSEEAALVCNDFQNEDLNPVINSVMLLTNVIKKNQSITDLAISGNKYIIAKVNEWIKAGIINKNNKPNIVYVDAAGAWITDYCIQLNSKPVYN</sequence>
<accession>A0A1H2CBZ5</accession>
<dbReference type="STRING" id="652787.SAMN05216490_4828"/>
<evidence type="ECO:0000313" key="7">
    <source>
        <dbReference type="EMBL" id="SDT67757.1"/>
    </source>
</evidence>
<dbReference type="GO" id="GO:0006629">
    <property type="term" value="P:lipid metabolic process"/>
    <property type="evidence" value="ECO:0007669"/>
    <property type="project" value="InterPro"/>
</dbReference>
<evidence type="ECO:0000259" key="6">
    <source>
        <dbReference type="SMART" id="SM00148"/>
    </source>
</evidence>
<dbReference type="RefSeq" id="WP_091379386.1">
    <property type="nucleotide sequence ID" value="NZ_LT629740.1"/>
</dbReference>
<dbReference type="AlphaFoldDB" id="A0A1H2CBZ5"/>
<dbReference type="InterPro" id="IPR051057">
    <property type="entry name" value="PI-PLC_domain"/>
</dbReference>
<dbReference type="Pfam" id="PF00388">
    <property type="entry name" value="PI-PLC-X"/>
    <property type="match status" value="1"/>
</dbReference>
<dbReference type="EMBL" id="LT629740">
    <property type="protein sequence ID" value="SDT67757.1"/>
    <property type="molecule type" value="Genomic_DNA"/>
</dbReference>
<dbReference type="SUPFAM" id="SSF51695">
    <property type="entry name" value="PLC-like phosphodiesterases"/>
    <property type="match status" value="1"/>
</dbReference>